<dbReference type="InterPro" id="IPR044538">
    <property type="entry name" value="Vta1-like"/>
</dbReference>
<gene>
    <name evidence="12" type="primary">g10897</name>
    <name evidence="12" type="ORF">VP750_LOCUS9768</name>
</gene>
<evidence type="ECO:0000256" key="1">
    <source>
        <dbReference type="ARBA" id="ARBA00004481"/>
    </source>
</evidence>
<sequence>MASTEEQKKAILPFLQRADEVNKVDPMVAYYCRMYAIEQGLQLENRSPQIDGVLSALLAKLEKDKPSINLGADDKLHCENFAVRVFTRADKIDRAGRADKTTATTYYAASVFIEILRQFGELSPDLIDMQRYAAWKAGDIRKALREGRTPTAGAPAGAADAEQELLDELGLPSVPGGLSGGQIGGAGDAPVPPTSGFENSAHPSSGAQDIPGAKAMPMPGTDAGFAPREGPRYKPGSKVFYSATGGPGARGTVAKMVSEGQDPEYMVALQQSIVQASELQLAPEFEPGQRVEFHTADGQAVDASVVQINATHWRPTYTITCENGEQQEVPDEALERLREPRSPMMPDAPMPPSIAAPSPSEGAPLDDTPLGRAEPPSPKAPSQSFHTQPSPQAPFAASRPSATPGGPGGMTGAPPPAIPTPTQGYKPSLAAVTEAHKLTKFAVSSLGFEDIPASVKYLTDALKLLTQQT</sequence>
<dbReference type="Pfam" id="PF04652">
    <property type="entry name" value="Vta1"/>
    <property type="match status" value="1"/>
</dbReference>
<evidence type="ECO:0000256" key="6">
    <source>
        <dbReference type="ARBA" id="ARBA00022753"/>
    </source>
</evidence>
<keyword evidence="13" id="KW-1185">Reference proteome</keyword>
<dbReference type="Gene3D" id="1.20.5.420">
    <property type="entry name" value="Immunoglobulin FC, subunit C"/>
    <property type="match status" value="1"/>
</dbReference>
<keyword evidence="6" id="KW-0967">Endosome</keyword>
<dbReference type="EMBL" id="CAXHTA020000017">
    <property type="protein sequence ID" value="CAL5227862.1"/>
    <property type="molecule type" value="Genomic_DNA"/>
</dbReference>
<dbReference type="Pfam" id="PF18097">
    <property type="entry name" value="Vta1_C"/>
    <property type="match status" value="1"/>
</dbReference>
<protein>
    <submittedName>
        <fullName evidence="12">G10897 protein</fullName>
    </submittedName>
</protein>
<evidence type="ECO:0000256" key="5">
    <source>
        <dbReference type="ARBA" id="ARBA00022490"/>
    </source>
</evidence>
<keyword evidence="7" id="KW-0653">Protein transport</keyword>
<dbReference type="PANTHER" id="PTHR46009">
    <property type="entry name" value="VACUOLAR PROTEIN SORTING-ASSOCIATED PROTEIN VTA1 HOMOLOG"/>
    <property type="match status" value="1"/>
</dbReference>
<evidence type="ECO:0000259" key="10">
    <source>
        <dbReference type="Pfam" id="PF04652"/>
    </source>
</evidence>
<evidence type="ECO:0000313" key="13">
    <source>
        <dbReference type="Proteomes" id="UP001497392"/>
    </source>
</evidence>
<comment type="similarity">
    <text evidence="3">Belongs to the VTA1 family.</text>
</comment>
<dbReference type="Gene3D" id="1.25.40.270">
    <property type="entry name" value="Vacuolar protein sorting-associated protein vta1"/>
    <property type="match status" value="1"/>
</dbReference>
<evidence type="ECO:0000259" key="11">
    <source>
        <dbReference type="Pfam" id="PF18097"/>
    </source>
</evidence>
<comment type="caution">
    <text evidence="12">The sequence shown here is derived from an EMBL/GenBank/DDBJ whole genome shotgun (WGS) entry which is preliminary data.</text>
</comment>
<keyword evidence="4" id="KW-0813">Transport</keyword>
<evidence type="ECO:0000256" key="9">
    <source>
        <dbReference type="SAM" id="MobiDB-lite"/>
    </source>
</evidence>
<evidence type="ECO:0000313" key="12">
    <source>
        <dbReference type="EMBL" id="CAL5227862.1"/>
    </source>
</evidence>
<keyword evidence="8" id="KW-0472">Membrane</keyword>
<keyword evidence="5" id="KW-0963">Cytoplasm</keyword>
<evidence type="ECO:0000256" key="8">
    <source>
        <dbReference type="ARBA" id="ARBA00023136"/>
    </source>
</evidence>
<dbReference type="InterPro" id="IPR041212">
    <property type="entry name" value="Vta1_C"/>
</dbReference>
<accession>A0ABP1G6W9</accession>
<evidence type="ECO:0000256" key="7">
    <source>
        <dbReference type="ARBA" id="ARBA00022927"/>
    </source>
</evidence>
<feature type="domain" description="Vta1/callose synthase N-terminal" evidence="10">
    <location>
        <begin position="11"/>
        <end position="146"/>
    </location>
</feature>
<evidence type="ECO:0000256" key="4">
    <source>
        <dbReference type="ARBA" id="ARBA00022448"/>
    </source>
</evidence>
<organism evidence="12 13">
    <name type="scientific">Coccomyxa viridis</name>
    <dbReference type="NCBI Taxonomy" id="1274662"/>
    <lineage>
        <taxon>Eukaryota</taxon>
        <taxon>Viridiplantae</taxon>
        <taxon>Chlorophyta</taxon>
        <taxon>core chlorophytes</taxon>
        <taxon>Trebouxiophyceae</taxon>
        <taxon>Trebouxiophyceae incertae sedis</taxon>
        <taxon>Coccomyxaceae</taxon>
        <taxon>Coccomyxa</taxon>
    </lineage>
</organism>
<feature type="compositionally biased region" description="Gly residues" evidence="9">
    <location>
        <begin position="177"/>
        <end position="187"/>
    </location>
</feature>
<evidence type="ECO:0000256" key="3">
    <source>
        <dbReference type="ARBA" id="ARBA00007895"/>
    </source>
</evidence>
<feature type="region of interest" description="Disordered" evidence="9">
    <location>
        <begin position="341"/>
        <end position="425"/>
    </location>
</feature>
<reference evidence="12 13" key="1">
    <citation type="submission" date="2024-06" db="EMBL/GenBank/DDBJ databases">
        <authorList>
            <person name="Kraege A."/>
            <person name="Thomma B."/>
        </authorList>
    </citation>
    <scope>NUCLEOTIDE SEQUENCE [LARGE SCALE GENOMIC DNA]</scope>
</reference>
<dbReference type="InterPro" id="IPR039431">
    <property type="entry name" value="Vta1/CALS_N"/>
</dbReference>
<proteinExistence type="inferred from homology"/>
<feature type="compositionally biased region" description="Polar residues" evidence="9">
    <location>
        <begin position="380"/>
        <end position="390"/>
    </location>
</feature>
<feature type="region of interest" description="Disordered" evidence="9">
    <location>
        <begin position="170"/>
        <end position="212"/>
    </location>
</feature>
<name>A0ABP1G6W9_9CHLO</name>
<comment type="subcellular location">
    <subcellularLocation>
        <location evidence="2">Cytoplasm</location>
    </subcellularLocation>
    <subcellularLocation>
        <location evidence="1">Endosome membrane</location>
        <topology evidence="1">Peripheral membrane protein</topology>
    </subcellularLocation>
</comment>
<dbReference type="Proteomes" id="UP001497392">
    <property type="component" value="Unassembled WGS sequence"/>
</dbReference>
<feature type="domain" description="Vta1 C-terminal" evidence="11">
    <location>
        <begin position="432"/>
        <end position="466"/>
    </location>
</feature>
<evidence type="ECO:0000256" key="2">
    <source>
        <dbReference type="ARBA" id="ARBA00004496"/>
    </source>
</evidence>
<feature type="compositionally biased region" description="Polar residues" evidence="9">
    <location>
        <begin position="196"/>
        <end position="207"/>
    </location>
</feature>
<dbReference type="InterPro" id="IPR023175">
    <property type="entry name" value="Vta1/CALS_N_sf"/>
</dbReference>
<dbReference type="PANTHER" id="PTHR46009:SF1">
    <property type="entry name" value="VACUOLAR PROTEIN SORTING-ASSOCIATED PROTEIN VTA1 HOMOLOG"/>
    <property type="match status" value="1"/>
</dbReference>